<dbReference type="InterPro" id="IPR027417">
    <property type="entry name" value="P-loop_NTPase"/>
</dbReference>
<keyword evidence="2" id="KW-1185">Reference proteome</keyword>
<dbReference type="RefSeq" id="WP_143060100.1">
    <property type="nucleotide sequence ID" value="NZ_FOHJ01000001.1"/>
</dbReference>
<reference evidence="2" key="1">
    <citation type="submission" date="2016-10" db="EMBL/GenBank/DDBJ databases">
        <authorList>
            <person name="Varghese N."/>
            <person name="Submissions S."/>
        </authorList>
    </citation>
    <scope>NUCLEOTIDE SEQUENCE [LARGE SCALE GENOMIC DNA]</scope>
    <source>
        <strain evidence="2">CGMCC 1.3566</strain>
    </source>
</reference>
<dbReference type="EMBL" id="FOHJ01000001">
    <property type="protein sequence ID" value="SES71567.1"/>
    <property type="molecule type" value="Genomic_DNA"/>
</dbReference>
<gene>
    <name evidence="1" type="ORF">SAMN05421676_101262</name>
</gene>
<evidence type="ECO:0000313" key="1">
    <source>
        <dbReference type="EMBL" id="SES71567.1"/>
    </source>
</evidence>
<name>A0A1H9YSE0_9BACI</name>
<organism evidence="1 2">
    <name type="scientific">Salinibacillus kushneri</name>
    <dbReference type="NCBI Taxonomy" id="237682"/>
    <lineage>
        <taxon>Bacteria</taxon>
        <taxon>Bacillati</taxon>
        <taxon>Bacillota</taxon>
        <taxon>Bacilli</taxon>
        <taxon>Bacillales</taxon>
        <taxon>Bacillaceae</taxon>
        <taxon>Salinibacillus</taxon>
    </lineage>
</organism>
<dbReference type="Pfam" id="PF13469">
    <property type="entry name" value="Sulfotransfer_3"/>
    <property type="match status" value="1"/>
</dbReference>
<keyword evidence="1" id="KW-0808">Transferase</keyword>
<sequence length="38" mass="4077">MDMFSPMFIGGAGRSGTTLLVDLIGLHPNISPVYELIL</sequence>
<proteinExistence type="predicted"/>
<dbReference type="SUPFAM" id="SSF52540">
    <property type="entry name" value="P-loop containing nucleoside triphosphate hydrolases"/>
    <property type="match status" value="1"/>
</dbReference>
<dbReference type="AlphaFoldDB" id="A0A1H9YSE0"/>
<evidence type="ECO:0000313" key="2">
    <source>
        <dbReference type="Proteomes" id="UP000199095"/>
    </source>
</evidence>
<dbReference type="OrthoDB" id="1767861at2"/>
<dbReference type="Gene3D" id="3.40.50.300">
    <property type="entry name" value="P-loop containing nucleotide triphosphate hydrolases"/>
    <property type="match status" value="1"/>
</dbReference>
<protein>
    <submittedName>
        <fullName evidence="1">Sulfotransferase family protein</fullName>
    </submittedName>
</protein>
<dbReference type="Proteomes" id="UP000199095">
    <property type="component" value="Unassembled WGS sequence"/>
</dbReference>
<dbReference type="GO" id="GO:0016740">
    <property type="term" value="F:transferase activity"/>
    <property type="evidence" value="ECO:0007669"/>
    <property type="project" value="UniProtKB-KW"/>
</dbReference>
<accession>A0A1H9YSE0</accession>